<sequence length="316" mass="34234">MSELLTQVGPIDMDVIQPPQQVDGEMKGPVYLADSTLSDGGSPVAVLFSQWSDYSERAKQQVRTEVLADHIKGLAVAVDNPGVSPEADPMSSGIKQALREGDLSKVSMLQWDAVGETLDQKGRDFGDVERLVGYSLGSHLAASAAKHAPGEVSLSQLDLFETPVISKKTSQAKTMATLAMRFLAHGGDKLTETIAANPDWAARCRDEDSLLLPKIILQRPAGLWQYPRAITHPDNDIISDLMSAGHRSLREAVVTVSATDADKISPINDNEWLVQRLGSAGLSVMGFEIMDAVHASQDNMAWWKGILEEIDAHVKI</sequence>
<dbReference type="AlphaFoldDB" id="A0A4P9A365"/>
<organism evidence="1 2">
    <name type="scientific">Candidatus Nanosynbacter featherlites</name>
    <dbReference type="NCBI Taxonomy" id="2572088"/>
    <lineage>
        <taxon>Bacteria</taxon>
        <taxon>Candidatus Saccharimonadota</taxon>
        <taxon>Candidatus Saccharimonadia</taxon>
        <taxon>Candidatus Nanosynbacterales</taxon>
        <taxon>Candidatus Nanosynbacteraceae</taxon>
        <taxon>Candidatus Nanosynbacter</taxon>
    </lineage>
</organism>
<keyword evidence="2" id="KW-1185">Reference proteome</keyword>
<evidence type="ECO:0008006" key="3">
    <source>
        <dbReference type="Google" id="ProtNLM"/>
    </source>
</evidence>
<accession>A0A4P9A365</accession>
<dbReference type="Gene3D" id="3.40.50.1820">
    <property type="entry name" value="alpha/beta hydrolase"/>
    <property type="match status" value="1"/>
</dbReference>
<dbReference type="KEGG" id="nft:FBF37_02080"/>
<gene>
    <name evidence="1" type="ORF">FBF37_02080</name>
</gene>
<reference evidence="1 2" key="1">
    <citation type="submission" date="2019-04" db="EMBL/GenBank/DDBJ databases">
        <title>Saccharibacteria TM7 genomes.</title>
        <authorList>
            <person name="Bor B."/>
            <person name="He X."/>
            <person name="Chen T."/>
            <person name="Dewhirst F.E."/>
        </authorList>
    </citation>
    <scope>NUCLEOTIDE SEQUENCE [LARGE SCALE GENOMIC DNA]</scope>
    <source>
        <strain evidence="1 2">BB001</strain>
    </source>
</reference>
<dbReference type="RefSeq" id="WP_138079012.1">
    <property type="nucleotide sequence ID" value="NZ_CP040004.1"/>
</dbReference>
<dbReference type="EMBL" id="CP040004">
    <property type="protein sequence ID" value="QCT42250.1"/>
    <property type="molecule type" value="Genomic_DNA"/>
</dbReference>
<evidence type="ECO:0000313" key="2">
    <source>
        <dbReference type="Proteomes" id="UP000310639"/>
    </source>
</evidence>
<proteinExistence type="predicted"/>
<dbReference type="InterPro" id="IPR029058">
    <property type="entry name" value="AB_hydrolase_fold"/>
</dbReference>
<name>A0A4P9A365_9BACT</name>
<evidence type="ECO:0000313" key="1">
    <source>
        <dbReference type="EMBL" id="QCT42250.1"/>
    </source>
</evidence>
<dbReference type="Proteomes" id="UP000310639">
    <property type="component" value="Chromosome"/>
</dbReference>
<dbReference type="SUPFAM" id="SSF53474">
    <property type="entry name" value="alpha/beta-Hydrolases"/>
    <property type="match status" value="1"/>
</dbReference>
<protein>
    <recommendedName>
        <fullName evidence="3">AB hydrolase-1 domain-containing protein</fullName>
    </recommendedName>
</protein>